<evidence type="ECO:0000313" key="2">
    <source>
        <dbReference type="Proteomes" id="UP000006727"/>
    </source>
</evidence>
<reference evidence="1 2" key="2">
    <citation type="journal article" date="2018" name="Plant J.">
        <title>The Physcomitrella patens chromosome-scale assembly reveals moss genome structure and evolution.</title>
        <authorList>
            <person name="Lang D."/>
            <person name="Ullrich K.K."/>
            <person name="Murat F."/>
            <person name="Fuchs J."/>
            <person name="Jenkins J."/>
            <person name="Haas F.B."/>
            <person name="Piednoel M."/>
            <person name="Gundlach H."/>
            <person name="Van Bel M."/>
            <person name="Meyberg R."/>
            <person name="Vives C."/>
            <person name="Morata J."/>
            <person name="Symeonidi A."/>
            <person name="Hiss M."/>
            <person name="Muchero W."/>
            <person name="Kamisugi Y."/>
            <person name="Saleh O."/>
            <person name="Blanc G."/>
            <person name="Decker E.L."/>
            <person name="van Gessel N."/>
            <person name="Grimwood J."/>
            <person name="Hayes R.D."/>
            <person name="Graham S.W."/>
            <person name="Gunter L.E."/>
            <person name="McDaniel S.F."/>
            <person name="Hoernstein S.N.W."/>
            <person name="Larsson A."/>
            <person name="Li F.W."/>
            <person name="Perroud P.F."/>
            <person name="Phillips J."/>
            <person name="Ranjan P."/>
            <person name="Rokshar D.S."/>
            <person name="Rothfels C.J."/>
            <person name="Schneider L."/>
            <person name="Shu S."/>
            <person name="Stevenson D.W."/>
            <person name="Thummler F."/>
            <person name="Tillich M."/>
            <person name="Villarreal Aguilar J.C."/>
            <person name="Widiez T."/>
            <person name="Wong G.K."/>
            <person name="Wymore A."/>
            <person name="Zhang Y."/>
            <person name="Zimmer A.D."/>
            <person name="Quatrano R.S."/>
            <person name="Mayer K.F.X."/>
            <person name="Goodstein D."/>
            <person name="Casacuberta J.M."/>
            <person name="Vandepoele K."/>
            <person name="Reski R."/>
            <person name="Cuming A.C."/>
            <person name="Tuskan G.A."/>
            <person name="Maumus F."/>
            <person name="Salse J."/>
            <person name="Schmutz J."/>
            <person name="Rensing S.A."/>
        </authorList>
    </citation>
    <scope>NUCLEOTIDE SEQUENCE [LARGE SCALE GENOMIC DNA]</scope>
    <source>
        <strain evidence="1 2">cv. Gransden 2004</strain>
    </source>
</reference>
<reference evidence="1 2" key="1">
    <citation type="journal article" date="2008" name="Science">
        <title>The Physcomitrella genome reveals evolutionary insights into the conquest of land by plants.</title>
        <authorList>
            <person name="Rensing S."/>
            <person name="Lang D."/>
            <person name="Zimmer A."/>
            <person name="Terry A."/>
            <person name="Salamov A."/>
            <person name="Shapiro H."/>
            <person name="Nishiyama T."/>
            <person name="Perroud P.-F."/>
            <person name="Lindquist E."/>
            <person name="Kamisugi Y."/>
            <person name="Tanahashi T."/>
            <person name="Sakakibara K."/>
            <person name="Fujita T."/>
            <person name="Oishi K."/>
            <person name="Shin-I T."/>
            <person name="Kuroki Y."/>
            <person name="Toyoda A."/>
            <person name="Suzuki Y."/>
            <person name="Hashimoto A."/>
            <person name="Yamaguchi K."/>
            <person name="Sugano A."/>
            <person name="Kohara Y."/>
            <person name="Fujiyama A."/>
            <person name="Anterola A."/>
            <person name="Aoki S."/>
            <person name="Ashton N."/>
            <person name="Barbazuk W.B."/>
            <person name="Barker E."/>
            <person name="Bennetzen J."/>
            <person name="Bezanilla M."/>
            <person name="Blankenship R."/>
            <person name="Cho S.H."/>
            <person name="Dutcher S."/>
            <person name="Estelle M."/>
            <person name="Fawcett J.A."/>
            <person name="Gundlach H."/>
            <person name="Hanada K."/>
            <person name="Heyl A."/>
            <person name="Hicks K.A."/>
            <person name="Hugh J."/>
            <person name="Lohr M."/>
            <person name="Mayer K."/>
            <person name="Melkozernov A."/>
            <person name="Murata T."/>
            <person name="Nelson D."/>
            <person name="Pils B."/>
            <person name="Prigge M."/>
            <person name="Reiss B."/>
            <person name="Renner T."/>
            <person name="Rombauts S."/>
            <person name="Rushton P."/>
            <person name="Sanderfoot A."/>
            <person name="Schween G."/>
            <person name="Shiu S.-H."/>
            <person name="Stueber K."/>
            <person name="Theodoulou F.L."/>
            <person name="Tu H."/>
            <person name="Van de Peer Y."/>
            <person name="Verrier P.J."/>
            <person name="Waters E."/>
            <person name="Wood A."/>
            <person name="Yang L."/>
            <person name="Cove D."/>
            <person name="Cuming A."/>
            <person name="Hasebe M."/>
            <person name="Lucas S."/>
            <person name="Mishler D.B."/>
            <person name="Reski R."/>
            <person name="Grigoriev I."/>
            <person name="Quatrano R.S."/>
            <person name="Boore J.L."/>
        </authorList>
    </citation>
    <scope>NUCLEOTIDE SEQUENCE [LARGE SCALE GENOMIC DNA]</scope>
    <source>
        <strain evidence="1 2">cv. Gransden 2004</strain>
    </source>
</reference>
<reference evidence="1" key="3">
    <citation type="submission" date="2020-12" db="UniProtKB">
        <authorList>
            <consortium name="EnsemblPlants"/>
        </authorList>
    </citation>
    <scope>IDENTIFICATION</scope>
</reference>
<dbReference type="Proteomes" id="UP000006727">
    <property type="component" value="Chromosome 13"/>
</dbReference>
<protein>
    <submittedName>
        <fullName evidence="1">Uncharacterized protein</fullName>
    </submittedName>
</protein>
<name>A0A7I4ETE2_PHYPA</name>
<dbReference type="EnsemblPlants" id="Pp3c13_21710V3.2">
    <property type="protein sequence ID" value="PAC:32931450.CDS.1"/>
    <property type="gene ID" value="Pp3c13_21710"/>
</dbReference>
<evidence type="ECO:0000313" key="1">
    <source>
        <dbReference type="EnsemblPlants" id="PAC:32931450.CDS.1"/>
    </source>
</evidence>
<proteinExistence type="predicted"/>
<dbReference type="AlphaFoldDB" id="A0A7I4ETE2"/>
<sequence>MLGSSIPEGRVEMLSNLGDGCFVRDVMPAVDFGVGAPAGMGWFESCRQSGVRVQRRWRRVSSRV</sequence>
<keyword evidence="2" id="KW-1185">Reference proteome</keyword>
<accession>A0A7I4ETE2</accession>
<dbReference type="EMBL" id="ABEU02000013">
    <property type="status" value="NOT_ANNOTATED_CDS"/>
    <property type="molecule type" value="Genomic_DNA"/>
</dbReference>
<organism evidence="1 2">
    <name type="scientific">Physcomitrium patens</name>
    <name type="common">Spreading-leaved earth moss</name>
    <name type="synonym">Physcomitrella patens</name>
    <dbReference type="NCBI Taxonomy" id="3218"/>
    <lineage>
        <taxon>Eukaryota</taxon>
        <taxon>Viridiplantae</taxon>
        <taxon>Streptophyta</taxon>
        <taxon>Embryophyta</taxon>
        <taxon>Bryophyta</taxon>
        <taxon>Bryophytina</taxon>
        <taxon>Bryopsida</taxon>
        <taxon>Funariidae</taxon>
        <taxon>Funariales</taxon>
        <taxon>Funariaceae</taxon>
        <taxon>Physcomitrium</taxon>
    </lineage>
</organism>
<dbReference type="Gramene" id="Pp3c13_21710V3.2">
    <property type="protein sequence ID" value="PAC:32931450.CDS.1"/>
    <property type="gene ID" value="Pp3c13_21710"/>
</dbReference>